<dbReference type="Pfam" id="PF05912">
    <property type="entry name" value="DUF870"/>
    <property type="match status" value="1"/>
</dbReference>
<proteinExistence type="predicted"/>
<sequence length="149" mass="17267">MKIFRNILLLLCLLAICKTDTSEVHLRFHCDTQAGTWWCGTLLVTVQNPRNGFNMTYRPSIFCKIGRDDTLKFDASLYNTGDQFPYKWYYHLIHNCSCYGIHHCLELKDTENAPKEGLSAAEFKTEIYDAGYLTQECGDDEHPIFIRTI</sequence>
<dbReference type="GeneID" id="9823793"/>
<name>E3N4Y8_CAERE</name>
<dbReference type="CTD" id="9823793"/>
<dbReference type="RefSeq" id="XP_003096550.2">
    <property type="nucleotide sequence ID" value="XM_003096502.2"/>
</dbReference>
<dbReference type="InterPro" id="IPR008588">
    <property type="entry name" value="DUF870_CAE_spp"/>
</dbReference>
<evidence type="ECO:0000313" key="1">
    <source>
        <dbReference type="EMBL" id="EFO86952.1"/>
    </source>
</evidence>
<evidence type="ECO:0000313" key="2">
    <source>
        <dbReference type="Proteomes" id="UP000008281"/>
    </source>
</evidence>
<keyword evidence="2" id="KW-1185">Reference proteome</keyword>
<reference evidence="1" key="1">
    <citation type="submission" date="2007-07" db="EMBL/GenBank/DDBJ databases">
        <title>PCAP assembly of the Caenorhabditis remanei genome.</title>
        <authorList>
            <consortium name="The Caenorhabditis remanei Sequencing Consortium"/>
            <person name="Wilson R.K."/>
        </authorList>
    </citation>
    <scope>NUCLEOTIDE SEQUENCE [LARGE SCALE GENOMIC DNA]</scope>
    <source>
        <strain evidence="1">PB4641</strain>
    </source>
</reference>
<accession>E3N4Y8</accession>
<dbReference type="HOGENOM" id="CLU_1751398_0_0_1"/>
<dbReference type="AlphaFoldDB" id="E3N4Y8"/>
<gene>
    <name evidence="1" type="ORF">CRE_09725</name>
</gene>
<organism evidence="2">
    <name type="scientific">Caenorhabditis remanei</name>
    <name type="common">Caenorhabditis vulgaris</name>
    <dbReference type="NCBI Taxonomy" id="31234"/>
    <lineage>
        <taxon>Eukaryota</taxon>
        <taxon>Metazoa</taxon>
        <taxon>Ecdysozoa</taxon>
        <taxon>Nematoda</taxon>
        <taxon>Chromadorea</taxon>
        <taxon>Rhabditida</taxon>
        <taxon>Rhabditina</taxon>
        <taxon>Rhabditomorpha</taxon>
        <taxon>Rhabditoidea</taxon>
        <taxon>Rhabditidae</taxon>
        <taxon>Peloderinae</taxon>
        <taxon>Caenorhabditis</taxon>
    </lineage>
</organism>
<protein>
    <submittedName>
        <fullName evidence="1">Uncharacterized protein</fullName>
    </submittedName>
</protein>
<dbReference type="EMBL" id="DS268529">
    <property type="protein sequence ID" value="EFO86952.1"/>
    <property type="molecule type" value="Genomic_DNA"/>
</dbReference>
<dbReference type="Proteomes" id="UP000008281">
    <property type="component" value="Unassembled WGS sequence"/>
</dbReference>
<dbReference type="KEGG" id="crq:GCK72_022498"/>